<dbReference type="PANTHER" id="PTHR30204:SF0">
    <property type="entry name" value="REDOX-SENSITIVE TRANSCRIPTIONAL ACTIVATOR SOXR"/>
    <property type="match status" value="1"/>
</dbReference>
<dbReference type="STRING" id="1918946.VPAL9027_02210"/>
<dbReference type="GO" id="GO:0003700">
    <property type="term" value="F:DNA-binding transcription factor activity"/>
    <property type="evidence" value="ECO:0007669"/>
    <property type="project" value="InterPro"/>
</dbReference>
<dbReference type="SUPFAM" id="SSF46955">
    <property type="entry name" value="Putative DNA-binding domain"/>
    <property type="match status" value="1"/>
</dbReference>
<evidence type="ECO:0000256" key="3">
    <source>
        <dbReference type="ARBA" id="ARBA00023004"/>
    </source>
</evidence>
<dbReference type="GO" id="GO:0003677">
    <property type="term" value="F:DNA binding"/>
    <property type="evidence" value="ECO:0007669"/>
    <property type="project" value="UniProtKB-KW"/>
</dbReference>
<dbReference type="InterPro" id="IPR047057">
    <property type="entry name" value="MerR_fam"/>
</dbReference>
<keyword evidence="2" id="KW-0001">2Fe-2S</keyword>
<keyword evidence="8" id="KW-1185">Reference proteome</keyword>
<dbReference type="Proteomes" id="UP000189475">
    <property type="component" value="Unassembled WGS sequence"/>
</dbReference>
<accession>A0A1R4B5M5</accession>
<dbReference type="PROSITE" id="PS50937">
    <property type="entry name" value="HTH_MERR_2"/>
    <property type="match status" value="1"/>
</dbReference>
<dbReference type="EMBL" id="FUFT01000005">
    <property type="protein sequence ID" value="SJL84228.1"/>
    <property type="molecule type" value="Genomic_DNA"/>
</dbReference>
<dbReference type="InterPro" id="IPR000551">
    <property type="entry name" value="MerR-type_HTH_dom"/>
</dbReference>
<dbReference type="GO" id="GO:0006979">
    <property type="term" value="P:response to oxidative stress"/>
    <property type="evidence" value="ECO:0007669"/>
    <property type="project" value="InterPro"/>
</dbReference>
<gene>
    <name evidence="7" type="primary">soxR</name>
    <name evidence="7" type="ORF">VPAL9027_02210</name>
</gene>
<feature type="domain" description="HTH merR-type" evidence="6">
    <location>
        <begin position="1"/>
        <end position="70"/>
    </location>
</feature>
<protein>
    <recommendedName>
        <fullName evidence="1">Redox-sensitive transcriptional activator SoxR</fullName>
    </recommendedName>
</protein>
<evidence type="ECO:0000256" key="4">
    <source>
        <dbReference type="ARBA" id="ARBA00023014"/>
    </source>
</evidence>
<dbReference type="InterPro" id="IPR010211">
    <property type="entry name" value="Redox-sen_tscrpt-act_SoxR"/>
</dbReference>
<dbReference type="RefSeq" id="WP_077314606.1">
    <property type="nucleotide sequence ID" value="NZ_AP024888.1"/>
</dbReference>
<name>A0A1R4B5M5_9VIBR</name>
<organism evidence="7 8">
    <name type="scientific">Vibrio palustris</name>
    <dbReference type="NCBI Taxonomy" id="1918946"/>
    <lineage>
        <taxon>Bacteria</taxon>
        <taxon>Pseudomonadati</taxon>
        <taxon>Pseudomonadota</taxon>
        <taxon>Gammaproteobacteria</taxon>
        <taxon>Vibrionales</taxon>
        <taxon>Vibrionaceae</taxon>
        <taxon>Vibrio</taxon>
    </lineage>
</organism>
<dbReference type="PRINTS" id="PR00040">
    <property type="entry name" value="HTHMERR"/>
</dbReference>
<keyword evidence="5" id="KW-0238">DNA-binding</keyword>
<dbReference type="PROSITE" id="PS00552">
    <property type="entry name" value="HTH_MERR_1"/>
    <property type="match status" value="1"/>
</dbReference>
<evidence type="ECO:0000313" key="8">
    <source>
        <dbReference type="Proteomes" id="UP000189475"/>
    </source>
</evidence>
<evidence type="ECO:0000313" key="7">
    <source>
        <dbReference type="EMBL" id="SJL84228.1"/>
    </source>
</evidence>
<evidence type="ECO:0000256" key="1">
    <source>
        <dbReference type="ARBA" id="ARBA00014474"/>
    </source>
</evidence>
<reference evidence="7 8" key="1">
    <citation type="submission" date="2017-02" db="EMBL/GenBank/DDBJ databases">
        <authorList>
            <person name="Peterson S.W."/>
        </authorList>
    </citation>
    <scope>NUCLEOTIDE SEQUENCE [LARGE SCALE GENOMIC DNA]</scope>
    <source>
        <strain evidence="7 8">CECT 9027</strain>
    </source>
</reference>
<keyword evidence="4" id="KW-0411">Iron-sulfur</keyword>
<keyword evidence="3" id="KW-0408">Iron</keyword>
<dbReference type="OrthoDB" id="9802944at2"/>
<evidence type="ECO:0000256" key="2">
    <source>
        <dbReference type="ARBA" id="ARBA00022714"/>
    </source>
</evidence>
<evidence type="ECO:0000259" key="6">
    <source>
        <dbReference type="PROSITE" id="PS50937"/>
    </source>
</evidence>
<dbReference type="InterPro" id="IPR009061">
    <property type="entry name" value="DNA-bd_dom_put_sf"/>
</dbReference>
<dbReference type="Pfam" id="PF13411">
    <property type="entry name" value="MerR_1"/>
    <property type="match status" value="1"/>
</dbReference>
<keyword evidence="2" id="KW-0479">Metal-binding</keyword>
<evidence type="ECO:0000256" key="5">
    <source>
        <dbReference type="ARBA" id="ARBA00023125"/>
    </source>
</evidence>
<dbReference type="GO" id="GO:0051537">
    <property type="term" value="F:2 iron, 2 sulfur cluster binding"/>
    <property type="evidence" value="ECO:0007669"/>
    <property type="project" value="UniProtKB-KW"/>
</dbReference>
<dbReference type="CDD" id="cd01110">
    <property type="entry name" value="HTH_SoxR"/>
    <property type="match status" value="1"/>
</dbReference>
<dbReference type="PANTHER" id="PTHR30204">
    <property type="entry name" value="REDOX-CYCLING DRUG-SENSING TRANSCRIPTIONAL ACTIVATOR SOXR"/>
    <property type="match status" value="1"/>
</dbReference>
<dbReference type="SMART" id="SM00422">
    <property type="entry name" value="HTH_MERR"/>
    <property type="match status" value="1"/>
</dbReference>
<dbReference type="Gene3D" id="1.10.1660.10">
    <property type="match status" value="1"/>
</dbReference>
<dbReference type="NCBIfam" id="TIGR01950">
    <property type="entry name" value="SoxR"/>
    <property type="match status" value="1"/>
</dbReference>
<dbReference type="AlphaFoldDB" id="A0A1R4B5M5"/>
<sequence>MDMSVGEVAKRAGVSVATLHFYEEKGLILSTRNAGNQRRYQRTILRRIAVIKAAQQVGLTLQEIVEALEILPKNQAPTTEQWQALSQSWHALLEERIISLKMMQNQLGSCINCGCLSLDHCALYNPNDSKGVHKNGARLIHHQTTNESEQ</sequence>
<proteinExistence type="predicted"/>